<gene>
    <name evidence="2" type="ORF">PoB_000474000</name>
</gene>
<name>A0AAV3Y6Y4_9GAST</name>
<evidence type="ECO:0000313" key="2">
    <source>
        <dbReference type="EMBL" id="GFN78234.1"/>
    </source>
</evidence>
<dbReference type="EMBL" id="BLXT01000588">
    <property type="protein sequence ID" value="GFN78234.1"/>
    <property type="molecule type" value="Genomic_DNA"/>
</dbReference>
<keyword evidence="3" id="KW-1185">Reference proteome</keyword>
<sequence>MNLTSPTKGHCDGWCIYRAYVTRRFQAFRPYIRPGGRRREKGGDGVGRERRMGQRFELATEKSLQISGRICDIYQCPMRWTSRI</sequence>
<evidence type="ECO:0000256" key="1">
    <source>
        <dbReference type="SAM" id="MobiDB-lite"/>
    </source>
</evidence>
<feature type="region of interest" description="Disordered" evidence="1">
    <location>
        <begin position="33"/>
        <end position="52"/>
    </location>
</feature>
<accession>A0AAV3Y6Y4</accession>
<organism evidence="2 3">
    <name type="scientific">Plakobranchus ocellatus</name>
    <dbReference type="NCBI Taxonomy" id="259542"/>
    <lineage>
        <taxon>Eukaryota</taxon>
        <taxon>Metazoa</taxon>
        <taxon>Spiralia</taxon>
        <taxon>Lophotrochozoa</taxon>
        <taxon>Mollusca</taxon>
        <taxon>Gastropoda</taxon>
        <taxon>Heterobranchia</taxon>
        <taxon>Euthyneura</taxon>
        <taxon>Panpulmonata</taxon>
        <taxon>Sacoglossa</taxon>
        <taxon>Placobranchoidea</taxon>
        <taxon>Plakobranchidae</taxon>
        <taxon>Plakobranchus</taxon>
    </lineage>
</organism>
<dbReference type="AlphaFoldDB" id="A0AAV3Y6Y4"/>
<proteinExistence type="predicted"/>
<evidence type="ECO:0000313" key="3">
    <source>
        <dbReference type="Proteomes" id="UP000735302"/>
    </source>
</evidence>
<comment type="caution">
    <text evidence="2">The sequence shown here is derived from an EMBL/GenBank/DDBJ whole genome shotgun (WGS) entry which is preliminary data.</text>
</comment>
<feature type="compositionally biased region" description="Basic and acidic residues" evidence="1">
    <location>
        <begin position="41"/>
        <end position="52"/>
    </location>
</feature>
<protein>
    <submittedName>
        <fullName evidence="2">Uncharacterized protein</fullName>
    </submittedName>
</protein>
<dbReference type="Proteomes" id="UP000735302">
    <property type="component" value="Unassembled WGS sequence"/>
</dbReference>
<reference evidence="2 3" key="1">
    <citation type="journal article" date="2021" name="Elife">
        <title>Chloroplast acquisition without the gene transfer in kleptoplastic sea slugs, Plakobranchus ocellatus.</title>
        <authorList>
            <person name="Maeda T."/>
            <person name="Takahashi S."/>
            <person name="Yoshida T."/>
            <person name="Shimamura S."/>
            <person name="Takaki Y."/>
            <person name="Nagai Y."/>
            <person name="Toyoda A."/>
            <person name="Suzuki Y."/>
            <person name="Arimoto A."/>
            <person name="Ishii H."/>
            <person name="Satoh N."/>
            <person name="Nishiyama T."/>
            <person name="Hasebe M."/>
            <person name="Maruyama T."/>
            <person name="Minagawa J."/>
            <person name="Obokata J."/>
            <person name="Shigenobu S."/>
        </authorList>
    </citation>
    <scope>NUCLEOTIDE SEQUENCE [LARGE SCALE GENOMIC DNA]</scope>
</reference>